<feature type="transmembrane region" description="Helical" evidence="2">
    <location>
        <begin position="320"/>
        <end position="340"/>
    </location>
</feature>
<feature type="region of interest" description="Disordered" evidence="1">
    <location>
        <begin position="175"/>
        <end position="199"/>
    </location>
</feature>
<name>A0A177AHL8_9PEZI</name>
<feature type="chain" id="PRO_5008056568" evidence="3">
    <location>
        <begin position="18"/>
        <end position="498"/>
    </location>
</feature>
<organism evidence="4">
    <name type="scientific">Pseudogymnoascus destructans</name>
    <dbReference type="NCBI Taxonomy" id="655981"/>
    <lineage>
        <taxon>Eukaryota</taxon>
        <taxon>Fungi</taxon>
        <taxon>Dikarya</taxon>
        <taxon>Ascomycota</taxon>
        <taxon>Pezizomycotina</taxon>
        <taxon>Leotiomycetes</taxon>
        <taxon>Thelebolales</taxon>
        <taxon>Thelebolaceae</taxon>
        <taxon>Pseudogymnoascus</taxon>
    </lineage>
</organism>
<protein>
    <submittedName>
        <fullName evidence="4">Uncharacterized protein</fullName>
    </submittedName>
</protein>
<dbReference type="EMBL" id="KV441389">
    <property type="protein sequence ID" value="OAF61585.1"/>
    <property type="molecule type" value="Genomic_DNA"/>
</dbReference>
<feature type="signal peptide" evidence="3">
    <location>
        <begin position="1"/>
        <end position="17"/>
    </location>
</feature>
<keyword evidence="2" id="KW-0472">Membrane</keyword>
<keyword evidence="2" id="KW-1133">Transmembrane helix</keyword>
<dbReference type="VEuPathDB" id="FungiDB:GMDG_03319"/>
<gene>
    <name evidence="4" type="ORF">VC83_02257</name>
</gene>
<evidence type="ECO:0000256" key="2">
    <source>
        <dbReference type="SAM" id="Phobius"/>
    </source>
</evidence>
<dbReference type="GeneID" id="36285340"/>
<evidence type="ECO:0000256" key="1">
    <source>
        <dbReference type="SAM" id="MobiDB-lite"/>
    </source>
</evidence>
<sequence>MRGLLATALLTPALASALVVPNTWDGVHLASATHTEVSHVVHLSIPIVTTTPDDPVSSSALGFRIDLAQSGPECGSGDLVVNGIPVSYGTIGALEFAEYLGLNNILMKWALTCGPLTRTLEFAVKNVNGEPVNNLGLTVLYSHDDTSLEILDIKKLSKNPKPIYLELSPFKGQKLEEDSETGAAHPVPNGAQTANSEKPVANDVDAVQGFALCDSAKCFFMVAVHNTKETVKHITSKVKSIFCDKKPGQPHPGKYNQLDRHGGKHHDEHNDDKHHMRPGHEEGTPDDRHHHDEDKPHHRFHHGHHGYHGHKGKWRHVRKALHPGLIVFAVLFFAVLMFHIRRRIHRAKRAASCDASGYGRDESPRRRRRCGGWRRRRCRERKREYSEKDEILPRTKPHPAYSSPSHIATEIADLRHAAEAVDDIVSQSSEGSRYARCGSADTMETLPEYTVEETGSKMGSETLPGYADSEESVSVADGYQPGTAEVWRARVDGVNVKA</sequence>
<feature type="region of interest" description="Disordered" evidence="1">
    <location>
        <begin position="242"/>
        <end position="310"/>
    </location>
</feature>
<proteinExistence type="predicted"/>
<dbReference type="Proteomes" id="UP000077154">
    <property type="component" value="Unassembled WGS sequence"/>
</dbReference>
<feature type="region of interest" description="Disordered" evidence="1">
    <location>
        <begin position="452"/>
        <end position="475"/>
    </location>
</feature>
<feature type="compositionally biased region" description="Basic and acidic residues" evidence="1">
    <location>
        <begin position="257"/>
        <end position="296"/>
    </location>
</feature>
<accession>A0A177AHL8</accession>
<dbReference type="AlphaFoldDB" id="A0A177AHL8"/>
<evidence type="ECO:0000313" key="4">
    <source>
        <dbReference type="EMBL" id="OAF61585.1"/>
    </source>
</evidence>
<dbReference type="OrthoDB" id="4225201at2759"/>
<reference evidence="4" key="1">
    <citation type="submission" date="2016-03" db="EMBL/GenBank/DDBJ databases">
        <title>Updated assembly of Pseudogymnoascus destructans, the fungus causing white-nose syndrome of bats.</title>
        <authorList>
            <person name="Palmer J.M."/>
            <person name="Drees K.P."/>
            <person name="Foster J.T."/>
            <person name="Lindner D.L."/>
        </authorList>
    </citation>
    <scope>NUCLEOTIDE SEQUENCE [LARGE SCALE GENOMIC DNA]</scope>
    <source>
        <strain evidence="4">20631-21</strain>
    </source>
</reference>
<keyword evidence="3" id="KW-0732">Signal</keyword>
<dbReference type="RefSeq" id="XP_024326860.1">
    <property type="nucleotide sequence ID" value="XM_024465924.1"/>
</dbReference>
<keyword evidence="2" id="KW-0812">Transmembrane</keyword>
<evidence type="ECO:0000256" key="3">
    <source>
        <dbReference type="SAM" id="SignalP"/>
    </source>
</evidence>
<feature type="compositionally biased region" description="Basic residues" evidence="1">
    <location>
        <begin position="297"/>
        <end position="310"/>
    </location>
</feature>